<dbReference type="NCBIfam" id="TIGR02532">
    <property type="entry name" value="IV_pilin_GFxxxE"/>
    <property type="match status" value="1"/>
</dbReference>
<proteinExistence type="predicted"/>
<keyword evidence="1" id="KW-1133">Transmembrane helix</keyword>
<accession>A0ABT3GAU2</accession>
<dbReference type="Pfam" id="PF07963">
    <property type="entry name" value="N_methyl"/>
    <property type="match status" value="1"/>
</dbReference>
<dbReference type="EMBL" id="JAPDDR010000021">
    <property type="protein sequence ID" value="MCW1916945.1"/>
    <property type="molecule type" value="Genomic_DNA"/>
</dbReference>
<evidence type="ECO:0000256" key="1">
    <source>
        <dbReference type="SAM" id="Phobius"/>
    </source>
</evidence>
<dbReference type="InterPro" id="IPR045584">
    <property type="entry name" value="Pilin-like"/>
</dbReference>
<name>A0ABT3GAU2_9BACT</name>
<protein>
    <submittedName>
        <fullName evidence="2">Type II secretion system GspH family protein</fullName>
    </submittedName>
</protein>
<evidence type="ECO:0000313" key="2">
    <source>
        <dbReference type="EMBL" id="MCW1916945.1"/>
    </source>
</evidence>
<dbReference type="PROSITE" id="PS00409">
    <property type="entry name" value="PROKAR_NTER_METHYL"/>
    <property type="match status" value="1"/>
</dbReference>
<dbReference type="PANTHER" id="PTHR30093">
    <property type="entry name" value="GENERAL SECRETION PATHWAY PROTEIN G"/>
    <property type="match status" value="1"/>
</dbReference>
<keyword evidence="3" id="KW-1185">Reference proteome</keyword>
<keyword evidence="1" id="KW-0812">Transmembrane</keyword>
<dbReference type="Gene3D" id="3.30.700.10">
    <property type="entry name" value="Glycoprotein, Type 4 Pilin"/>
    <property type="match status" value="1"/>
</dbReference>
<dbReference type="InterPro" id="IPR012902">
    <property type="entry name" value="N_methyl_site"/>
</dbReference>
<reference evidence="2" key="1">
    <citation type="submission" date="2022-10" db="EMBL/GenBank/DDBJ databases">
        <title>Luteolibacter sp. GHJ8, whole genome shotgun sequencing project.</title>
        <authorList>
            <person name="Zhao G."/>
            <person name="Shen L."/>
        </authorList>
    </citation>
    <scope>NUCLEOTIDE SEQUENCE</scope>
    <source>
        <strain evidence="2">GHJ8</strain>
    </source>
</reference>
<comment type="caution">
    <text evidence="2">The sequence shown here is derived from an EMBL/GenBank/DDBJ whole genome shotgun (WGS) entry which is preliminary data.</text>
</comment>
<feature type="transmembrane region" description="Helical" evidence="1">
    <location>
        <begin position="20"/>
        <end position="41"/>
    </location>
</feature>
<organism evidence="2 3">
    <name type="scientific">Luteolibacter rhizosphaerae</name>
    <dbReference type="NCBI Taxonomy" id="2989719"/>
    <lineage>
        <taxon>Bacteria</taxon>
        <taxon>Pseudomonadati</taxon>
        <taxon>Verrucomicrobiota</taxon>
        <taxon>Verrucomicrobiia</taxon>
        <taxon>Verrucomicrobiales</taxon>
        <taxon>Verrucomicrobiaceae</taxon>
        <taxon>Luteolibacter</taxon>
    </lineage>
</organism>
<keyword evidence="1" id="KW-0472">Membrane</keyword>
<dbReference type="SUPFAM" id="SSF54523">
    <property type="entry name" value="Pili subunits"/>
    <property type="match status" value="1"/>
</dbReference>
<gene>
    <name evidence="2" type="ORF">OJ996_25375</name>
</gene>
<dbReference type="RefSeq" id="WP_264516565.1">
    <property type="nucleotide sequence ID" value="NZ_JAPDDR010000021.1"/>
</dbReference>
<evidence type="ECO:0000313" key="3">
    <source>
        <dbReference type="Proteomes" id="UP001165653"/>
    </source>
</evidence>
<dbReference type="Proteomes" id="UP001165653">
    <property type="component" value="Unassembled WGS sequence"/>
</dbReference>
<sequence>MKTRPVARRAASGFTLVELLVVISIIVVLAAMSFGAANMAMTKAKKLQTSNDARALKQAIQAFNSEYSRLPDFGAQGDEAQTDGEAGAELLTILLGKEEVSDSMQNKKQIAFGNFKINKTKAKGGLVYSNGGSGARPDGLYDAWGKPFYLKLDTEYDGELEDPFKQGNIVRDTIIVYSYGADGKVGGGDDIQTW</sequence>